<evidence type="ECO:0000313" key="2">
    <source>
        <dbReference type="EMBL" id="BCB83058.1"/>
    </source>
</evidence>
<proteinExistence type="inferred from homology"/>
<gene>
    <name evidence="2" type="ORF">Psuf_003710</name>
</gene>
<evidence type="ECO:0000256" key="1">
    <source>
        <dbReference type="ARBA" id="ARBA00005254"/>
    </source>
</evidence>
<dbReference type="AlphaFoldDB" id="A0A6F8YAP7"/>
<dbReference type="GO" id="GO:0003824">
    <property type="term" value="F:catalytic activity"/>
    <property type="evidence" value="ECO:0007669"/>
    <property type="project" value="UniProtKB-ARBA"/>
</dbReference>
<dbReference type="InterPro" id="IPR001753">
    <property type="entry name" value="Enoyl-CoA_hydra/iso"/>
</dbReference>
<dbReference type="KEGG" id="psuu:Psuf_003710"/>
<evidence type="ECO:0000313" key="3">
    <source>
        <dbReference type="Proteomes" id="UP000503011"/>
    </source>
</evidence>
<dbReference type="Pfam" id="PF00378">
    <property type="entry name" value="ECH_1"/>
    <property type="match status" value="1"/>
</dbReference>
<dbReference type="PANTHER" id="PTHR43802:SF1">
    <property type="entry name" value="IP11341P-RELATED"/>
    <property type="match status" value="1"/>
</dbReference>
<dbReference type="PANTHER" id="PTHR43802">
    <property type="entry name" value="ENOYL-COA HYDRATASE"/>
    <property type="match status" value="1"/>
</dbReference>
<reference evidence="2 3" key="1">
    <citation type="submission" date="2020-03" db="EMBL/GenBank/DDBJ databases">
        <title>Whole genome shotgun sequence of Phytohabitans suffuscus NBRC 105367.</title>
        <authorList>
            <person name="Komaki H."/>
            <person name="Tamura T."/>
        </authorList>
    </citation>
    <scope>NUCLEOTIDE SEQUENCE [LARGE SCALE GENOMIC DNA]</scope>
    <source>
        <strain evidence="2 3">NBRC 105367</strain>
    </source>
</reference>
<dbReference type="EMBL" id="AP022871">
    <property type="protein sequence ID" value="BCB83058.1"/>
    <property type="molecule type" value="Genomic_DNA"/>
</dbReference>
<dbReference type="RefSeq" id="WP_173153108.1">
    <property type="nucleotide sequence ID" value="NZ_AP022871.1"/>
</dbReference>
<accession>A0A6F8YAP7</accession>
<keyword evidence="3" id="KW-1185">Reference proteome</keyword>
<dbReference type="SUPFAM" id="SSF52096">
    <property type="entry name" value="ClpP/crotonase"/>
    <property type="match status" value="1"/>
</dbReference>
<sequence length="257" mass="27291">MTKSLVDIPGFVLEEVESGVYELVIDRPERRNALTEQMMVGLADVVELVNAAPDAAALIVRGTGGAFCAGADLGVVERRRRADSPWRWPNLMGREAELLDACEVTTIAVVDGPAVGLGMGLALGCDICVAEPAGYFAEAHLALGLSPTAMAWWLPRMVGLQRAGDIILTGRRVSGTEAERIGLVSRLAEPGQGRDTALLIAGEVAAKPRGMARYAKLALRLAQDTERMTEVRRFGGMANRMHRAWLAASAAAAEGGD</sequence>
<dbReference type="CDD" id="cd06558">
    <property type="entry name" value="crotonase-like"/>
    <property type="match status" value="1"/>
</dbReference>
<dbReference type="InterPro" id="IPR029045">
    <property type="entry name" value="ClpP/crotonase-like_dom_sf"/>
</dbReference>
<dbReference type="Gene3D" id="3.90.226.10">
    <property type="entry name" value="2-enoyl-CoA Hydratase, Chain A, domain 1"/>
    <property type="match status" value="1"/>
</dbReference>
<organism evidence="2 3">
    <name type="scientific">Phytohabitans suffuscus</name>
    <dbReference type="NCBI Taxonomy" id="624315"/>
    <lineage>
        <taxon>Bacteria</taxon>
        <taxon>Bacillati</taxon>
        <taxon>Actinomycetota</taxon>
        <taxon>Actinomycetes</taxon>
        <taxon>Micromonosporales</taxon>
        <taxon>Micromonosporaceae</taxon>
    </lineage>
</organism>
<protein>
    <submittedName>
        <fullName evidence="2">Enoyl-CoA hydratase</fullName>
    </submittedName>
</protein>
<dbReference type="Proteomes" id="UP000503011">
    <property type="component" value="Chromosome"/>
</dbReference>
<name>A0A6F8YAP7_9ACTN</name>
<comment type="similarity">
    <text evidence="1">Belongs to the enoyl-CoA hydratase/isomerase family.</text>
</comment>
<reference evidence="2 3" key="2">
    <citation type="submission" date="2020-03" db="EMBL/GenBank/DDBJ databases">
        <authorList>
            <person name="Ichikawa N."/>
            <person name="Kimura A."/>
            <person name="Kitahashi Y."/>
            <person name="Uohara A."/>
        </authorList>
    </citation>
    <scope>NUCLEOTIDE SEQUENCE [LARGE SCALE GENOMIC DNA]</scope>
    <source>
        <strain evidence="2 3">NBRC 105367</strain>
    </source>
</reference>